<dbReference type="Gene3D" id="3.40.250.10">
    <property type="entry name" value="Rhodanese-like domain"/>
    <property type="match status" value="4"/>
</dbReference>
<dbReference type="EMBL" id="JACIJP010000006">
    <property type="protein sequence ID" value="MBB6125260.1"/>
    <property type="molecule type" value="Genomic_DNA"/>
</dbReference>
<feature type="domain" description="Rhodanese" evidence="1">
    <location>
        <begin position="141"/>
        <end position="232"/>
    </location>
</feature>
<evidence type="ECO:0000313" key="2">
    <source>
        <dbReference type="EMBL" id="MBB6125260.1"/>
    </source>
</evidence>
<organism evidence="2 3">
    <name type="scientific">Sphingobium subterraneum</name>
    <dbReference type="NCBI Taxonomy" id="627688"/>
    <lineage>
        <taxon>Bacteria</taxon>
        <taxon>Pseudomonadati</taxon>
        <taxon>Pseudomonadota</taxon>
        <taxon>Alphaproteobacteria</taxon>
        <taxon>Sphingomonadales</taxon>
        <taxon>Sphingomonadaceae</taxon>
        <taxon>Sphingobium</taxon>
    </lineage>
</organism>
<proteinExistence type="predicted"/>
<dbReference type="CDD" id="cd01534">
    <property type="entry name" value="4RHOD_Repeat_3"/>
    <property type="match status" value="1"/>
</dbReference>
<dbReference type="InterPro" id="IPR036873">
    <property type="entry name" value="Rhodanese-like_dom_sf"/>
</dbReference>
<dbReference type="Pfam" id="PF00581">
    <property type="entry name" value="Rhodanese"/>
    <property type="match status" value="4"/>
</dbReference>
<dbReference type="PROSITE" id="PS50206">
    <property type="entry name" value="RHODANESE_3"/>
    <property type="match status" value="4"/>
</dbReference>
<feature type="domain" description="Rhodanese" evidence="1">
    <location>
        <begin position="18"/>
        <end position="108"/>
    </location>
</feature>
<feature type="domain" description="Rhodanese" evidence="1">
    <location>
        <begin position="285"/>
        <end position="366"/>
    </location>
</feature>
<dbReference type="GO" id="GO:0004792">
    <property type="term" value="F:thiosulfate-cyanide sulfurtransferase activity"/>
    <property type="evidence" value="ECO:0007669"/>
    <property type="project" value="TreeGrafter"/>
</dbReference>
<comment type="caution">
    <text evidence="2">The sequence shown here is derived from an EMBL/GenBank/DDBJ whole genome shotgun (WGS) entry which is preliminary data.</text>
</comment>
<sequence length="524" mass="57649">MTFHTTITPQEVRLMLLARQELALIDLREEAPFALAHPLFAAQMSAGRIEMEIFDRIPRRGVPIILYDDGEDLVEGAAALIRSLGYSDVRALDGGLQGWKNAGYELFQDVNSYSKAFGELVEHRRHTPSLPAETVKELIDQNANVRVVDARRFDEYSTMNIPGSTSVPGAELVLKAPALAKDPDTMIIVNCAGRTRSIIGTQSLVNTGIPNPVFALRNGTIGWVLAGQALETGQERQAPDATENEQEAAAQRAREVAYRAGVRHVTAWEAAVLAQDGTRTLYRFDVRSPEEYRKGHLPGFLNAPGGQLVQETDMNAPVRGARILLSDPLGSRADMTASWLAQMGWEVYVLERGFNAQLEEGDHSRALPPHPEPSIVSLAELDRLTASEQGILIDLATSREHRKGHIPGARFALPIELEQLLLEKAGEEPVVLTSPDGRLARLVAARYRERQTVSALELGTAGWSGAGRPLATGLENPLSEPRDIYKRPYEGTDNASEAMQAYLDWEFGLVEQLRRDGTHGFFVI</sequence>
<gene>
    <name evidence="2" type="ORF">FHS92_003021</name>
</gene>
<reference evidence="2 3" key="1">
    <citation type="submission" date="2020-08" db="EMBL/GenBank/DDBJ databases">
        <title>Genomic Encyclopedia of Type Strains, Phase IV (KMG-IV): sequencing the most valuable type-strain genomes for metagenomic binning, comparative biology and taxonomic classification.</title>
        <authorList>
            <person name="Goeker M."/>
        </authorList>
    </citation>
    <scope>NUCLEOTIDE SEQUENCE [LARGE SCALE GENOMIC DNA]</scope>
    <source>
        <strain evidence="2 3">DSM 102255</strain>
    </source>
</reference>
<feature type="domain" description="Rhodanese" evidence="1">
    <location>
        <begin position="386"/>
        <end position="472"/>
    </location>
</feature>
<name>A0A841J3J1_9SPHN</name>
<dbReference type="PANTHER" id="PTHR44086">
    <property type="entry name" value="THIOSULFATE SULFURTRANSFERASE RDL2, MITOCHONDRIAL-RELATED"/>
    <property type="match status" value="1"/>
</dbReference>
<dbReference type="InterPro" id="IPR001763">
    <property type="entry name" value="Rhodanese-like_dom"/>
</dbReference>
<protein>
    <submittedName>
        <fullName evidence="2">Rhodanese-related sulfurtransferase</fullName>
    </submittedName>
</protein>
<keyword evidence="3" id="KW-1185">Reference proteome</keyword>
<dbReference type="Proteomes" id="UP000552700">
    <property type="component" value="Unassembled WGS sequence"/>
</dbReference>
<dbReference type="SMART" id="SM00450">
    <property type="entry name" value="RHOD"/>
    <property type="match status" value="4"/>
</dbReference>
<dbReference type="AlphaFoldDB" id="A0A841J3J1"/>
<accession>A0A841J3J1</accession>
<evidence type="ECO:0000313" key="3">
    <source>
        <dbReference type="Proteomes" id="UP000552700"/>
    </source>
</evidence>
<dbReference type="SUPFAM" id="SSF52821">
    <property type="entry name" value="Rhodanese/Cell cycle control phosphatase"/>
    <property type="match status" value="4"/>
</dbReference>
<dbReference type="PANTHER" id="PTHR44086:SF10">
    <property type="entry name" value="THIOSULFATE SULFURTRANSFERASE_RHODANESE-LIKE DOMAIN-CONTAINING PROTEIN 3"/>
    <property type="match status" value="1"/>
</dbReference>
<evidence type="ECO:0000259" key="1">
    <source>
        <dbReference type="PROSITE" id="PS50206"/>
    </source>
</evidence>
<keyword evidence="2" id="KW-0808">Transferase</keyword>